<feature type="compositionally biased region" description="Basic and acidic residues" evidence="1">
    <location>
        <begin position="524"/>
        <end position="546"/>
    </location>
</feature>
<dbReference type="EMBL" id="PJEX01000559">
    <property type="protein sequence ID" value="TKW49363.1"/>
    <property type="molecule type" value="Genomic_DNA"/>
</dbReference>
<organism evidence="2 3">
    <name type="scientific">Colletotrichum tanaceti</name>
    <dbReference type="NCBI Taxonomy" id="1306861"/>
    <lineage>
        <taxon>Eukaryota</taxon>
        <taxon>Fungi</taxon>
        <taxon>Dikarya</taxon>
        <taxon>Ascomycota</taxon>
        <taxon>Pezizomycotina</taxon>
        <taxon>Sordariomycetes</taxon>
        <taxon>Hypocreomycetidae</taxon>
        <taxon>Glomerellales</taxon>
        <taxon>Glomerellaceae</taxon>
        <taxon>Colletotrichum</taxon>
        <taxon>Colletotrichum destructivum species complex</taxon>
    </lineage>
</organism>
<feature type="region of interest" description="Disordered" evidence="1">
    <location>
        <begin position="350"/>
        <end position="431"/>
    </location>
</feature>
<dbReference type="Gene3D" id="3.30.160.60">
    <property type="entry name" value="Classic Zinc Finger"/>
    <property type="match status" value="1"/>
</dbReference>
<evidence type="ECO:0000313" key="3">
    <source>
        <dbReference type="Proteomes" id="UP000310108"/>
    </source>
</evidence>
<dbReference type="STRING" id="1306861.A0A4U6X378"/>
<evidence type="ECO:0000313" key="2">
    <source>
        <dbReference type="EMBL" id="TKW49363.1"/>
    </source>
</evidence>
<comment type="caution">
    <text evidence="2">The sequence shown here is derived from an EMBL/GenBank/DDBJ whole genome shotgun (WGS) entry which is preliminary data.</text>
</comment>
<feature type="compositionally biased region" description="Low complexity" evidence="1">
    <location>
        <begin position="381"/>
        <end position="419"/>
    </location>
</feature>
<protein>
    <submittedName>
        <fullName evidence="2">Uncharacterized protein</fullName>
    </submittedName>
</protein>
<keyword evidence="3" id="KW-1185">Reference proteome</keyword>
<dbReference type="OrthoDB" id="37886at2759"/>
<feature type="compositionally biased region" description="Polar residues" evidence="1">
    <location>
        <begin position="629"/>
        <end position="642"/>
    </location>
</feature>
<feature type="compositionally biased region" description="Acidic residues" evidence="1">
    <location>
        <begin position="693"/>
        <end position="708"/>
    </location>
</feature>
<feature type="region of interest" description="Disordered" evidence="1">
    <location>
        <begin position="520"/>
        <end position="708"/>
    </location>
</feature>
<sequence>MNANLSGSREVGTGVRFPPVYPHPSYQRQAPIEPKQTPVPVPLPGSRNPAPPLVTSDLPQATAPAPPPANGQDQDRHRNQDQDTKPITDDYTKICAAIKDCDKETLRRAIRDNFEKCLVGSDYHLAFLMNVAMHGADKKIVRRNLRAFGSKIVSAGKHELIDWMTQNDVDEVADKIIAKASHTFLDKALVVRLRSIEAGRLVNALARAARLGYNADDIVENEHVIPSLQGIPSQQQQQQYHQQLQQQQAHTKLQMPPQQQYAAPSPGPVDPSSMRCQKCQHLFSEKAAFGYHIRKMICNKPPAAVGPGGTRYVCPHCVQTFSGLSGMQYHLLNKVCGDFGETSKVQIAAIPPQSNTMRPAASSLNPPTKRPAPDMTPTYISSNSSSPAPQHSSMAPGATPTPTQTQTPRTAPPGTQTPGSSQAKPLGMPDAKDMTHLTAQQIESLREELRVAEEHYSLKIRDTNRLGIELAEIHKRQTSLKNTYACRQSTIRKKYGIRLRNRRGREEMEHERVRLGIPKNLTPKTDRADMGTPSRDVHTAKRARIDDDGDAATTTTQDSRQDTPIETVGVTEMGNGLAGSNATAAMEDPTSRLSQAARPRSSQGEHSRPSSPYQQGNYRIEVHVPSPSKRPNVNPDSNATLDPNTNPAAAVVAAAPNGTPGGNTTPSGTSSGKSITAEQLLLQLRGTSGTAADEGDSSSDDTSTDEGE</sequence>
<feature type="compositionally biased region" description="Low complexity" evidence="1">
    <location>
        <begin position="234"/>
        <end position="248"/>
    </location>
</feature>
<dbReference type="AlphaFoldDB" id="A0A4U6X378"/>
<feature type="compositionally biased region" description="Low complexity" evidence="1">
    <location>
        <begin position="643"/>
        <end position="672"/>
    </location>
</feature>
<accession>A0A4U6X378</accession>
<evidence type="ECO:0000256" key="1">
    <source>
        <dbReference type="SAM" id="MobiDB-lite"/>
    </source>
</evidence>
<feature type="compositionally biased region" description="Polar residues" evidence="1">
    <location>
        <begin position="352"/>
        <end position="366"/>
    </location>
</feature>
<gene>
    <name evidence="2" type="ORF">CTA1_5847</name>
</gene>
<dbReference type="Proteomes" id="UP000310108">
    <property type="component" value="Unassembled WGS sequence"/>
</dbReference>
<feature type="compositionally biased region" description="Basic and acidic residues" evidence="1">
    <location>
        <begin position="73"/>
        <end position="87"/>
    </location>
</feature>
<feature type="region of interest" description="Disordered" evidence="1">
    <location>
        <begin position="231"/>
        <end position="271"/>
    </location>
</feature>
<reference evidence="2 3" key="1">
    <citation type="journal article" date="2019" name="PLoS ONE">
        <title>Comparative genome analysis indicates high evolutionary potential of pathogenicity genes in Colletotrichum tanaceti.</title>
        <authorList>
            <person name="Lelwala R.V."/>
            <person name="Korhonen P.K."/>
            <person name="Young N.D."/>
            <person name="Scott J.B."/>
            <person name="Ades P.A."/>
            <person name="Gasser R.B."/>
            <person name="Taylor P.W.J."/>
        </authorList>
    </citation>
    <scope>NUCLEOTIDE SEQUENCE [LARGE SCALE GENOMIC DNA]</scope>
    <source>
        <strain evidence="2">BRIP57314</strain>
    </source>
</reference>
<feature type="region of interest" description="Disordered" evidence="1">
    <location>
        <begin position="1"/>
        <end position="87"/>
    </location>
</feature>
<proteinExistence type="predicted"/>
<name>A0A4U6X378_9PEZI</name>